<reference evidence="2" key="1">
    <citation type="submission" date="2022-06" db="EMBL/GenBank/DDBJ databases">
        <title>Complete genome sequences of two strains of the flax pathogen Septoria linicola.</title>
        <authorList>
            <person name="Lapalu N."/>
            <person name="Simon A."/>
            <person name="Demenou B."/>
            <person name="Paumier D."/>
            <person name="Guillot M.-P."/>
            <person name="Gout L."/>
            <person name="Valade R."/>
        </authorList>
    </citation>
    <scope>NUCLEOTIDE SEQUENCE</scope>
    <source>
        <strain evidence="2">SE15195</strain>
    </source>
</reference>
<dbReference type="Proteomes" id="UP001056384">
    <property type="component" value="Chromosome 15"/>
</dbReference>
<evidence type="ECO:0000313" key="2">
    <source>
        <dbReference type="EMBL" id="USW59732.1"/>
    </source>
</evidence>
<gene>
    <name evidence="2" type="ORF">Slin15195_G130510</name>
</gene>
<organism evidence="2 3">
    <name type="scientific">Septoria linicola</name>
    <dbReference type="NCBI Taxonomy" id="215465"/>
    <lineage>
        <taxon>Eukaryota</taxon>
        <taxon>Fungi</taxon>
        <taxon>Dikarya</taxon>
        <taxon>Ascomycota</taxon>
        <taxon>Pezizomycotina</taxon>
        <taxon>Dothideomycetes</taxon>
        <taxon>Dothideomycetidae</taxon>
        <taxon>Mycosphaerellales</taxon>
        <taxon>Mycosphaerellaceae</taxon>
        <taxon>Septoria</taxon>
    </lineage>
</organism>
<protein>
    <submittedName>
        <fullName evidence="2">Uncharacterized protein</fullName>
    </submittedName>
</protein>
<dbReference type="EMBL" id="CP099432">
    <property type="protein sequence ID" value="USW59732.1"/>
    <property type="molecule type" value="Genomic_DNA"/>
</dbReference>
<accession>A0A9Q9ERB3</accession>
<evidence type="ECO:0000313" key="3">
    <source>
        <dbReference type="Proteomes" id="UP001056384"/>
    </source>
</evidence>
<dbReference type="AlphaFoldDB" id="A0A9Q9ERB3"/>
<sequence>MSWYVMFPHGERWPLRQSGSGGSGVDGEGVAIGTEKTEQAPRPPNISAEIRRKMGEHQVQIGHEGAWRNIGGVELAGRGMAGSCPVLDAEGGGIVR</sequence>
<evidence type="ECO:0000256" key="1">
    <source>
        <dbReference type="SAM" id="MobiDB-lite"/>
    </source>
</evidence>
<keyword evidence="3" id="KW-1185">Reference proteome</keyword>
<name>A0A9Q9ERB3_9PEZI</name>
<feature type="region of interest" description="Disordered" evidence="1">
    <location>
        <begin position="15"/>
        <end position="42"/>
    </location>
</feature>
<proteinExistence type="predicted"/>